<dbReference type="RefSeq" id="WP_097125492.1">
    <property type="nucleotide sequence ID" value="NZ_OCNH01000001.1"/>
</dbReference>
<dbReference type="AlphaFoldDB" id="A0A286FES4"/>
<evidence type="ECO:0000313" key="1">
    <source>
        <dbReference type="EMBL" id="SOD81745.1"/>
    </source>
</evidence>
<keyword evidence="2" id="KW-1185">Reference proteome</keyword>
<evidence type="ECO:0000313" key="2">
    <source>
        <dbReference type="Proteomes" id="UP000219452"/>
    </source>
</evidence>
<dbReference type="Proteomes" id="UP000219452">
    <property type="component" value="Unassembled WGS sequence"/>
</dbReference>
<accession>A0A286FES4</accession>
<proteinExistence type="predicted"/>
<name>A0A286FES4_9BACT</name>
<organism evidence="1 2">
    <name type="scientific">Spirosoma fluviale</name>
    <dbReference type="NCBI Taxonomy" id="1597977"/>
    <lineage>
        <taxon>Bacteria</taxon>
        <taxon>Pseudomonadati</taxon>
        <taxon>Bacteroidota</taxon>
        <taxon>Cytophagia</taxon>
        <taxon>Cytophagales</taxon>
        <taxon>Cytophagaceae</taxon>
        <taxon>Spirosoma</taxon>
    </lineage>
</organism>
<reference evidence="2" key="1">
    <citation type="submission" date="2017-09" db="EMBL/GenBank/DDBJ databases">
        <authorList>
            <person name="Varghese N."/>
            <person name="Submissions S."/>
        </authorList>
    </citation>
    <scope>NUCLEOTIDE SEQUENCE [LARGE SCALE GENOMIC DNA]</scope>
    <source>
        <strain evidence="2">DSM 29961</strain>
    </source>
</reference>
<dbReference type="EMBL" id="OCNH01000001">
    <property type="protein sequence ID" value="SOD81745.1"/>
    <property type="molecule type" value="Genomic_DNA"/>
</dbReference>
<protein>
    <submittedName>
        <fullName evidence="1">Uncharacterized protein</fullName>
    </submittedName>
</protein>
<gene>
    <name evidence="1" type="ORF">SAMN06269250_1898</name>
</gene>
<sequence>MKKNTFSRQTDVYKSEKQVDTHRVIQALVYSSDGLQECYISINTYDYTDIGPFPVESSLITLSRQKAIKFAEEILKLYQQ</sequence>